<dbReference type="AlphaFoldDB" id="A0A518HX44"/>
<dbReference type="EMBL" id="CP037423">
    <property type="protein sequence ID" value="QDV45317.1"/>
    <property type="molecule type" value="Genomic_DNA"/>
</dbReference>
<dbReference type="Proteomes" id="UP000319004">
    <property type="component" value="Chromosome"/>
</dbReference>
<evidence type="ECO:0000256" key="1">
    <source>
        <dbReference type="SAM" id="MobiDB-lite"/>
    </source>
</evidence>
<protein>
    <submittedName>
        <fullName evidence="2">Uncharacterized protein</fullName>
    </submittedName>
</protein>
<keyword evidence="3" id="KW-1185">Reference proteome</keyword>
<accession>A0A518HX44</accession>
<sequence>MDRSAQTRSKALPWNAMPVWLRRTRPTVGGGASKTGCAQARAWEQGHGPISTTLVPRLRLGTQRRCGSAARVRPSGAGASKTVCSQARAWEQGQGPISTTLVPRLCLGTQLRCGSVARARRPQAEPPRQCVPRREPGNKDMDGSAQSRSKAPPWNATPVWLRRTRPTVRSRSLQDGVFPGESLGTRTGVRLPN</sequence>
<feature type="compositionally biased region" description="Basic and acidic residues" evidence="1">
    <location>
        <begin position="132"/>
        <end position="142"/>
    </location>
</feature>
<gene>
    <name evidence="2" type="ORF">Enr13x_51930</name>
</gene>
<feature type="region of interest" description="Disordered" evidence="1">
    <location>
        <begin position="118"/>
        <end position="193"/>
    </location>
</feature>
<evidence type="ECO:0000313" key="3">
    <source>
        <dbReference type="Proteomes" id="UP000319004"/>
    </source>
</evidence>
<dbReference type="KEGG" id="snep:Enr13x_51930"/>
<organism evidence="2 3">
    <name type="scientific">Stieleria neptunia</name>
    <dbReference type="NCBI Taxonomy" id="2527979"/>
    <lineage>
        <taxon>Bacteria</taxon>
        <taxon>Pseudomonadati</taxon>
        <taxon>Planctomycetota</taxon>
        <taxon>Planctomycetia</taxon>
        <taxon>Pirellulales</taxon>
        <taxon>Pirellulaceae</taxon>
        <taxon>Stieleria</taxon>
    </lineage>
</organism>
<evidence type="ECO:0000313" key="2">
    <source>
        <dbReference type="EMBL" id="QDV45317.1"/>
    </source>
</evidence>
<proteinExistence type="predicted"/>
<reference evidence="2 3" key="1">
    <citation type="submission" date="2019-03" db="EMBL/GenBank/DDBJ databases">
        <title>Deep-cultivation of Planctomycetes and their phenomic and genomic characterization uncovers novel biology.</title>
        <authorList>
            <person name="Wiegand S."/>
            <person name="Jogler M."/>
            <person name="Boedeker C."/>
            <person name="Pinto D."/>
            <person name="Vollmers J."/>
            <person name="Rivas-Marin E."/>
            <person name="Kohn T."/>
            <person name="Peeters S.H."/>
            <person name="Heuer A."/>
            <person name="Rast P."/>
            <person name="Oberbeckmann S."/>
            <person name="Bunk B."/>
            <person name="Jeske O."/>
            <person name="Meyerdierks A."/>
            <person name="Storesund J.E."/>
            <person name="Kallscheuer N."/>
            <person name="Luecker S."/>
            <person name="Lage O.M."/>
            <person name="Pohl T."/>
            <person name="Merkel B.J."/>
            <person name="Hornburger P."/>
            <person name="Mueller R.-W."/>
            <person name="Bruemmer F."/>
            <person name="Labrenz M."/>
            <person name="Spormann A.M."/>
            <person name="Op den Camp H."/>
            <person name="Overmann J."/>
            <person name="Amann R."/>
            <person name="Jetten M.S.M."/>
            <person name="Mascher T."/>
            <person name="Medema M.H."/>
            <person name="Devos D.P."/>
            <person name="Kaster A.-K."/>
            <person name="Ovreas L."/>
            <person name="Rohde M."/>
            <person name="Galperin M.Y."/>
            <person name="Jogler C."/>
        </authorList>
    </citation>
    <scope>NUCLEOTIDE SEQUENCE [LARGE SCALE GENOMIC DNA]</scope>
    <source>
        <strain evidence="2 3">Enr13</strain>
    </source>
</reference>
<name>A0A518HX44_9BACT</name>